<accession>A0A0A8ZQS2</accession>
<dbReference type="AlphaFoldDB" id="A0A0A8ZQS2"/>
<protein>
    <submittedName>
        <fullName evidence="1">Uncharacterized protein</fullName>
    </submittedName>
</protein>
<sequence>MWAQKLGMFVPTAEASNNSKCKFIGSLHVTLQMSG</sequence>
<dbReference type="EMBL" id="GBRH01256111">
    <property type="protein sequence ID" value="JAD41784.1"/>
    <property type="molecule type" value="Transcribed_RNA"/>
</dbReference>
<reference evidence="1" key="2">
    <citation type="journal article" date="2015" name="Data Brief">
        <title>Shoot transcriptome of the giant reed, Arundo donax.</title>
        <authorList>
            <person name="Barrero R.A."/>
            <person name="Guerrero F.D."/>
            <person name="Moolhuijzen P."/>
            <person name="Goolsby J.A."/>
            <person name="Tidwell J."/>
            <person name="Bellgard S.E."/>
            <person name="Bellgard M.I."/>
        </authorList>
    </citation>
    <scope>NUCLEOTIDE SEQUENCE</scope>
    <source>
        <tissue evidence="1">Shoot tissue taken approximately 20 cm above the soil surface</tissue>
    </source>
</reference>
<reference evidence="1" key="1">
    <citation type="submission" date="2014-09" db="EMBL/GenBank/DDBJ databases">
        <authorList>
            <person name="Magalhaes I.L.F."/>
            <person name="Oliveira U."/>
            <person name="Santos F.R."/>
            <person name="Vidigal T.H.D.A."/>
            <person name="Brescovit A.D."/>
            <person name="Santos A.J."/>
        </authorList>
    </citation>
    <scope>NUCLEOTIDE SEQUENCE</scope>
    <source>
        <tissue evidence="1">Shoot tissue taken approximately 20 cm above the soil surface</tissue>
    </source>
</reference>
<proteinExistence type="predicted"/>
<name>A0A0A8ZQS2_ARUDO</name>
<organism evidence="1">
    <name type="scientific">Arundo donax</name>
    <name type="common">Giant reed</name>
    <name type="synonym">Donax arundinaceus</name>
    <dbReference type="NCBI Taxonomy" id="35708"/>
    <lineage>
        <taxon>Eukaryota</taxon>
        <taxon>Viridiplantae</taxon>
        <taxon>Streptophyta</taxon>
        <taxon>Embryophyta</taxon>
        <taxon>Tracheophyta</taxon>
        <taxon>Spermatophyta</taxon>
        <taxon>Magnoliopsida</taxon>
        <taxon>Liliopsida</taxon>
        <taxon>Poales</taxon>
        <taxon>Poaceae</taxon>
        <taxon>PACMAD clade</taxon>
        <taxon>Arundinoideae</taxon>
        <taxon>Arundineae</taxon>
        <taxon>Arundo</taxon>
    </lineage>
</organism>
<evidence type="ECO:0000313" key="1">
    <source>
        <dbReference type="EMBL" id="JAD41784.1"/>
    </source>
</evidence>